<name>A0A0E0G301_ORYNI</name>
<dbReference type="Proteomes" id="UP000006591">
    <property type="component" value="Chromosome 2"/>
</dbReference>
<evidence type="ECO:0000313" key="2">
    <source>
        <dbReference type="Proteomes" id="UP000006591"/>
    </source>
</evidence>
<dbReference type="HOGENOM" id="CLU_2546490_0_0_1"/>
<proteinExistence type="predicted"/>
<accession>A0A0E0G301</accession>
<protein>
    <submittedName>
        <fullName evidence="1">Uncharacterized protein</fullName>
    </submittedName>
</protein>
<dbReference type="EnsemblPlants" id="ONIVA02G08250.1">
    <property type="protein sequence ID" value="ONIVA02G08250.1"/>
    <property type="gene ID" value="ONIVA02G08250"/>
</dbReference>
<dbReference type="AlphaFoldDB" id="A0A0E0G301"/>
<sequence length="83" mass="9100">MDGGKVRSVPVPPDTKILAVGSGPIQRLVEFGTRRYQFYPYPVPHKELSNQIGRDGRAARTLEAAGFSIAVATSWIDAADSWR</sequence>
<keyword evidence="2" id="KW-1185">Reference proteome</keyword>
<evidence type="ECO:0000313" key="1">
    <source>
        <dbReference type="EnsemblPlants" id="ONIVA02G08250.1"/>
    </source>
</evidence>
<dbReference type="Gramene" id="ONIVA02G08250.1">
    <property type="protein sequence ID" value="ONIVA02G08250.1"/>
    <property type="gene ID" value="ONIVA02G08250"/>
</dbReference>
<reference evidence="1" key="1">
    <citation type="submission" date="2015-04" db="UniProtKB">
        <authorList>
            <consortium name="EnsemblPlants"/>
        </authorList>
    </citation>
    <scope>IDENTIFICATION</scope>
    <source>
        <strain evidence="1">SL10</strain>
    </source>
</reference>
<reference evidence="1" key="2">
    <citation type="submission" date="2018-04" db="EMBL/GenBank/DDBJ databases">
        <title>OnivRS2 (Oryza nivara Reference Sequence Version 2).</title>
        <authorList>
            <person name="Zhang J."/>
            <person name="Kudrna D."/>
            <person name="Lee S."/>
            <person name="Talag J."/>
            <person name="Rajasekar S."/>
            <person name="Welchert J."/>
            <person name="Hsing Y.-I."/>
            <person name="Wing R.A."/>
        </authorList>
    </citation>
    <scope>NUCLEOTIDE SEQUENCE [LARGE SCALE GENOMIC DNA]</scope>
    <source>
        <strain evidence="1">SL10</strain>
    </source>
</reference>
<organism evidence="1">
    <name type="scientific">Oryza nivara</name>
    <name type="common">Indian wild rice</name>
    <name type="synonym">Oryza sativa f. spontanea</name>
    <dbReference type="NCBI Taxonomy" id="4536"/>
    <lineage>
        <taxon>Eukaryota</taxon>
        <taxon>Viridiplantae</taxon>
        <taxon>Streptophyta</taxon>
        <taxon>Embryophyta</taxon>
        <taxon>Tracheophyta</taxon>
        <taxon>Spermatophyta</taxon>
        <taxon>Magnoliopsida</taxon>
        <taxon>Liliopsida</taxon>
        <taxon>Poales</taxon>
        <taxon>Poaceae</taxon>
        <taxon>BOP clade</taxon>
        <taxon>Oryzoideae</taxon>
        <taxon>Oryzeae</taxon>
        <taxon>Oryzinae</taxon>
        <taxon>Oryza</taxon>
    </lineage>
</organism>